<dbReference type="InterPro" id="IPR027413">
    <property type="entry name" value="GROEL-like_equatorial_sf"/>
</dbReference>
<evidence type="ECO:0000256" key="5">
    <source>
        <dbReference type="ARBA" id="ARBA00023235"/>
    </source>
</evidence>
<evidence type="ECO:0000256" key="4">
    <source>
        <dbReference type="ARBA" id="ARBA00023186"/>
    </source>
</evidence>
<keyword evidence="3 6" id="KW-0067">ATP-binding</keyword>
<comment type="caution">
    <text evidence="6">Lacks conserved residue(s) required for the propagation of feature annotation.</text>
</comment>
<dbReference type="PROSITE" id="PS00296">
    <property type="entry name" value="CHAPERONINS_CPN60"/>
    <property type="match status" value="1"/>
</dbReference>
<feature type="binding site" evidence="6">
    <location>
        <begin position="86"/>
        <end position="90"/>
    </location>
    <ligand>
        <name>ATP</name>
        <dbReference type="ChEBI" id="CHEBI:30616"/>
    </ligand>
</feature>
<evidence type="ECO:0000313" key="9">
    <source>
        <dbReference type="EMBL" id="CCC57537.1"/>
    </source>
</evidence>
<keyword evidence="2 6" id="KW-0547">Nucleotide-binding</keyword>
<proteinExistence type="inferred from homology"/>
<organism evidence="9">
    <name type="scientific">Weissella thailandensis fsh4-2</name>
    <dbReference type="NCBI Taxonomy" id="1056112"/>
    <lineage>
        <taxon>Bacteria</taxon>
        <taxon>Bacillati</taxon>
        <taxon>Bacillota</taxon>
        <taxon>Bacilli</taxon>
        <taxon>Lactobacillales</taxon>
        <taxon>Lactobacillaceae</taxon>
        <taxon>Weissella</taxon>
    </lineage>
</organism>
<evidence type="ECO:0000256" key="3">
    <source>
        <dbReference type="ARBA" id="ARBA00022840"/>
    </source>
</evidence>
<comment type="subunit">
    <text evidence="6 8">Forms a cylinder of 14 subunits composed of two heptameric rings stacked back-to-back. Interacts with the co-chaperonin GroES.</text>
</comment>
<dbReference type="EC" id="5.6.1.7" evidence="6"/>
<comment type="similarity">
    <text evidence="1 6 7">Belongs to the chaperonin (HSP60) family.</text>
</comment>
<dbReference type="GO" id="GO:0016853">
    <property type="term" value="F:isomerase activity"/>
    <property type="evidence" value="ECO:0007669"/>
    <property type="project" value="UniProtKB-KW"/>
</dbReference>
<keyword evidence="6" id="KW-0963">Cytoplasm</keyword>
<dbReference type="GO" id="GO:0005737">
    <property type="term" value="C:cytoplasm"/>
    <property type="evidence" value="ECO:0007669"/>
    <property type="project" value="UniProtKB-SubCell"/>
</dbReference>
<dbReference type="Pfam" id="PF00118">
    <property type="entry name" value="Cpn60_TCP1"/>
    <property type="match status" value="1"/>
</dbReference>
<dbReference type="Gene3D" id="3.30.260.10">
    <property type="entry name" value="TCP-1-like chaperonin intermediate domain"/>
    <property type="match status" value="1"/>
</dbReference>
<dbReference type="SUPFAM" id="SSF48592">
    <property type="entry name" value="GroEL equatorial domain-like"/>
    <property type="match status" value="1"/>
</dbReference>
<dbReference type="InterPro" id="IPR027410">
    <property type="entry name" value="TCP-1-like_intermed_sf"/>
</dbReference>
<feature type="binding site" evidence="6">
    <location>
        <position position="413"/>
    </location>
    <ligand>
        <name>ATP</name>
        <dbReference type="ChEBI" id="CHEBI:30616"/>
    </ligand>
</feature>
<dbReference type="NCBIfam" id="NF009489">
    <property type="entry name" value="PRK12851.1"/>
    <property type="match status" value="1"/>
</dbReference>
<dbReference type="InterPro" id="IPR001844">
    <property type="entry name" value="Cpn60/GroEL"/>
</dbReference>
<dbReference type="CDD" id="cd03344">
    <property type="entry name" value="GroEL"/>
    <property type="match status" value="1"/>
</dbReference>
<dbReference type="InterPro" id="IPR002423">
    <property type="entry name" value="Cpn60/GroEL/TCP-1"/>
</dbReference>
<dbReference type="NCBIfam" id="NF009488">
    <property type="entry name" value="PRK12850.1"/>
    <property type="match status" value="1"/>
</dbReference>
<sequence length="541" mass="56721">MAKDIEFSEDARAKMQAGVDKLANTVKTTIGPKGRNVVIEQGYGAPTITNDGVTIAKAVELEDHFEDMGAKLVAEVASNTNDIAGDGTTTATVLAQAIINEGMKNVTAGANPVGVRHGIELATAAAVKSLHELSKAVSTREEITQIASVSAANKEVGKLIAEAMEKVGNDGVITIEESKGIETTLDVVEGMQFDRGYMSQYMVTDNDKMEASLDNPYILITDKKIGNIQDILPALQSVVEQGRALLIVADDITGEALPTLVLNKMRGTFNVVSVKAPGFGDRRKAQLEDLAILTGGTVITDDLGLSLKDTTIDQLGQAAKVTVTKDNTTIVEGSGNAATIKERVEVIKGQIAETTSDFDREKLQERLAKLTGGVAVVNVGAATETELKERKYRIEDALNATRAAVEEGFVSGGGTALVNAIPAVAALSEDGDVQTGINIVKRALEEPVRQIAENAGVEGSVVVNQLKNEKIGIGYNAATAEWVDMIAAGIVDPTKVTRSALQNAASVSALLLTTEAVIADQPKDDAAAAQMPAQGGMPGMM</sequence>
<reference evidence="9" key="2">
    <citation type="submission" date="2011-07" db="EMBL/GenBank/DDBJ databases">
        <authorList>
            <person name="Franz C."/>
        </authorList>
    </citation>
    <scope>NUCLEOTIDE SEQUENCE</scope>
    <source>
        <strain evidence="9">Fsh4-2</strain>
    </source>
</reference>
<feature type="binding site" evidence="6">
    <location>
        <begin position="476"/>
        <end position="478"/>
    </location>
    <ligand>
        <name>ATP</name>
        <dbReference type="ChEBI" id="CHEBI:30616"/>
    </ligand>
</feature>
<dbReference type="SUPFAM" id="SSF54849">
    <property type="entry name" value="GroEL-intermediate domain like"/>
    <property type="match status" value="1"/>
</dbReference>
<evidence type="ECO:0000256" key="2">
    <source>
        <dbReference type="ARBA" id="ARBA00022741"/>
    </source>
</evidence>
<feature type="binding site" evidence="6">
    <location>
        <begin position="29"/>
        <end position="32"/>
    </location>
    <ligand>
        <name>ATP</name>
        <dbReference type="ChEBI" id="CHEBI:30616"/>
    </ligand>
</feature>
<dbReference type="SUPFAM" id="SSF52029">
    <property type="entry name" value="GroEL apical domain-like"/>
    <property type="match status" value="1"/>
</dbReference>
<dbReference type="GO" id="GO:0042026">
    <property type="term" value="P:protein refolding"/>
    <property type="evidence" value="ECO:0007669"/>
    <property type="project" value="UniProtKB-UniRule"/>
</dbReference>
<evidence type="ECO:0000256" key="8">
    <source>
        <dbReference type="RuleBase" id="RU000419"/>
    </source>
</evidence>
<dbReference type="NCBIfam" id="NF000592">
    <property type="entry name" value="PRK00013.1"/>
    <property type="match status" value="1"/>
</dbReference>
<comment type="function">
    <text evidence="6 8">Together with its co-chaperonin GroES, plays an essential role in assisting protein folding. The GroEL-GroES system forms a nano-cage that allows encapsulation of the non-native substrate proteins and provides a physical environment optimized to promote and accelerate protein folding.</text>
</comment>
<dbReference type="Gene3D" id="1.10.560.10">
    <property type="entry name" value="GroEL-like equatorial domain"/>
    <property type="match status" value="1"/>
</dbReference>
<dbReference type="NCBIfam" id="TIGR02348">
    <property type="entry name" value="GroEL"/>
    <property type="match status" value="1"/>
</dbReference>
<evidence type="ECO:0000256" key="6">
    <source>
        <dbReference type="HAMAP-Rule" id="MF_00600"/>
    </source>
</evidence>
<dbReference type="GO" id="GO:0051082">
    <property type="term" value="F:unfolded protein binding"/>
    <property type="evidence" value="ECO:0007669"/>
    <property type="project" value="UniProtKB-UniRule"/>
</dbReference>
<evidence type="ECO:0000256" key="1">
    <source>
        <dbReference type="ARBA" id="ARBA00006607"/>
    </source>
</evidence>
<dbReference type="NCBIfam" id="NF009487">
    <property type="entry name" value="PRK12849.1"/>
    <property type="match status" value="1"/>
</dbReference>
<comment type="subcellular location">
    <subcellularLocation>
        <location evidence="6">Cytoplasm</location>
    </subcellularLocation>
</comment>
<dbReference type="HAMAP" id="MF_00600">
    <property type="entry name" value="CH60"/>
    <property type="match status" value="1"/>
</dbReference>
<dbReference type="PRINTS" id="PR00298">
    <property type="entry name" value="CHAPERONIN60"/>
</dbReference>
<dbReference type="Gene3D" id="3.50.7.10">
    <property type="entry name" value="GroEL"/>
    <property type="match status" value="1"/>
</dbReference>
<dbReference type="FunFam" id="3.50.7.10:FF:000001">
    <property type="entry name" value="60 kDa chaperonin"/>
    <property type="match status" value="1"/>
</dbReference>
<keyword evidence="5 6" id="KW-0413">Isomerase</keyword>
<gene>
    <name evidence="6" type="primary">groEL</name>
    <name evidence="6" type="synonym">groL</name>
    <name evidence="9" type="ORF">WT2_01556</name>
</gene>
<keyword evidence="4 6" id="KW-0143">Chaperone</keyword>
<evidence type="ECO:0000256" key="7">
    <source>
        <dbReference type="RuleBase" id="RU000418"/>
    </source>
</evidence>
<feature type="binding site" evidence="6">
    <location>
        <position position="492"/>
    </location>
    <ligand>
        <name>ATP</name>
        <dbReference type="ChEBI" id="CHEBI:30616"/>
    </ligand>
</feature>
<accession>G0UIC0</accession>
<dbReference type="PANTHER" id="PTHR45633">
    <property type="entry name" value="60 KDA HEAT SHOCK PROTEIN, MITOCHONDRIAL"/>
    <property type="match status" value="1"/>
</dbReference>
<dbReference type="AlphaFoldDB" id="G0UIC0"/>
<dbReference type="InterPro" id="IPR027409">
    <property type="entry name" value="GroEL-like_apical_dom_sf"/>
</dbReference>
<name>G0UIC0_9LACO</name>
<dbReference type="GO" id="GO:0005524">
    <property type="term" value="F:ATP binding"/>
    <property type="evidence" value="ECO:0007669"/>
    <property type="project" value="UniProtKB-UniRule"/>
</dbReference>
<dbReference type="InterPro" id="IPR018370">
    <property type="entry name" value="Chaperonin_Cpn60_CS"/>
</dbReference>
<reference evidence="9" key="1">
    <citation type="journal article" date="2011" name="J. Bacteriol.">
        <title>Genome Sequence of Weissella thailandensis fsh4-2.</title>
        <authorList>
            <person name="Benomar N."/>
            <person name="Abriouel H."/>
            <person name="Lee H."/>
            <person name="Cho G.S."/>
            <person name="Huch M."/>
            <person name="Pulido R.P."/>
            <person name="Holzapfel W.H."/>
            <person name="Galvez A."/>
            <person name="Franz C.M."/>
        </authorList>
    </citation>
    <scope>NUCLEOTIDE SEQUENCE</scope>
    <source>
        <strain evidence="9">Fsh4-2</strain>
    </source>
</reference>
<dbReference type="GO" id="GO:0140662">
    <property type="term" value="F:ATP-dependent protein folding chaperone"/>
    <property type="evidence" value="ECO:0007669"/>
    <property type="project" value="InterPro"/>
</dbReference>
<dbReference type="EMBL" id="HE575173">
    <property type="protein sequence ID" value="CCC57537.1"/>
    <property type="molecule type" value="Genomic_DNA"/>
</dbReference>
<protein>
    <recommendedName>
        <fullName evidence="6">Chaperonin GroEL</fullName>
        <ecNumber evidence="6">5.6.1.7</ecNumber>
    </recommendedName>
    <alternativeName>
        <fullName evidence="6">60 kDa chaperonin</fullName>
    </alternativeName>
    <alternativeName>
        <fullName evidence="6">Chaperonin-60</fullName>
        <shortName evidence="6">Cpn60</shortName>
    </alternativeName>
</protein>